<protein>
    <submittedName>
        <fullName evidence="2">Uncharacterized protein</fullName>
    </submittedName>
</protein>
<accession>A0ABP7G5X4</accession>
<organism evidence="2 3">
    <name type="scientific">Flavobacterium ginsengiterrae</name>
    <dbReference type="NCBI Taxonomy" id="871695"/>
    <lineage>
        <taxon>Bacteria</taxon>
        <taxon>Pseudomonadati</taxon>
        <taxon>Bacteroidota</taxon>
        <taxon>Flavobacteriia</taxon>
        <taxon>Flavobacteriales</taxon>
        <taxon>Flavobacteriaceae</taxon>
        <taxon>Flavobacterium</taxon>
    </lineage>
</organism>
<gene>
    <name evidence="2" type="ORF">GCM10022423_01490</name>
</gene>
<dbReference type="RefSeq" id="WP_345138897.1">
    <property type="nucleotide sequence ID" value="NZ_BAABDU010000002.1"/>
</dbReference>
<keyword evidence="1" id="KW-0472">Membrane</keyword>
<evidence type="ECO:0000313" key="2">
    <source>
        <dbReference type="EMBL" id="GAA3755293.1"/>
    </source>
</evidence>
<comment type="caution">
    <text evidence="2">The sequence shown here is derived from an EMBL/GenBank/DDBJ whole genome shotgun (WGS) entry which is preliminary data.</text>
</comment>
<reference evidence="3" key="1">
    <citation type="journal article" date="2019" name="Int. J. Syst. Evol. Microbiol.">
        <title>The Global Catalogue of Microorganisms (GCM) 10K type strain sequencing project: providing services to taxonomists for standard genome sequencing and annotation.</title>
        <authorList>
            <consortium name="The Broad Institute Genomics Platform"/>
            <consortium name="The Broad Institute Genome Sequencing Center for Infectious Disease"/>
            <person name="Wu L."/>
            <person name="Ma J."/>
        </authorList>
    </citation>
    <scope>NUCLEOTIDE SEQUENCE [LARGE SCALE GENOMIC DNA]</scope>
    <source>
        <strain evidence="3">JCM 17337</strain>
    </source>
</reference>
<evidence type="ECO:0000256" key="1">
    <source>
        <dbReference type="SAM" id="Phobius"/>
    </source>
</evidence>
<feature type="transmembrane region" description="Helical" evidence="1">
    <location>
        <begin position="54"/>
        <end position="73"/>
    </location>
</feature>
<keyword evidence="1" id="KW-1133">Transmembrane helix</keyword>
<evidence type="ECO:0000313" key="3">
    <source>
        <dbReference type="Proteomes" id="UP001500748"/>
    </source>
</evidence>
<name>A0ABP7G5X4_9FLAO</name>
<proteinExistence type="predicted"/>
<feature type="transmembrane region" description="Helical" evidence="1">
    <location>
        <begin position="21"/>
        <end position="48"/>
    </location>
</feature>
<keyword evidence="3" id="KW-1185">Reference proteome</keyword>
<feature type="transmembrane region" description="Helical" evidence="1">
    <location>
        <begin position="228"/>
        <end position="247"/>
    </location>
</feature>
<dbReference type="EMBL" id="BAABDU010000002">
    <property type="protein sequence ID" value="GAA3755293.1"/>
    <property type="molecule type" value="Genomic_DNA"/>
</dbReference>
<dbReference type="Proteomes" id="UP001500748">
    <property type="component" value="Unassembled WGS sequence"/>
</dbReference>
<keyword evidence="1" id="KW-0812">Transmembrane</keyword>
<sequence length="248" mass="28273">MSKQKTNLPSFEPVTSKPSKILNYGFGILMSISLLLVLGIFFCLLFFLSLEGSVLFICFFLILPAIILQVVYLKRTIKHTTTFIDNRGIHYINKFNNKVIKTISWNDFQKAEDFNGKITGISTSSDADLLSCDVFSKMVGSGKYTHEAFFWFVLVNNKVEAHKETFSGNHIFSMIYSNKLELAKGLLLGLAHFRPDLKVHPKTFSLYYINPDNYTIEYEKRTEDINSAGFITALVIIITVFVLLVVFF</sequence>